<gene>
    <name evidence="1" type="ORF">Rhal01_00235</name>
</gene>
<reference evidence="1 2" key="1">
    <citation type="submission" date="2024-02" db="EMBL/GenBank/DDBJ databases">
        <title>Rubritalea halochordaticola NBRC 107102.</title>
        <authorList>
            <person name="Ichikawa N."/>
            <person name="Katano-Makiyama Y."/>
            <person name="Hidaka K."/>
        </authorList>
    </citation>
    <scope>NUCLEOTIDE SEQUENCE [LARGE SCALE GENOMIC DNA]</scope>
    <source>
        <strain evidence="1 2">NBRC 107102</strain>
    </source>
</reference>
<evidence type="ECO:0000313" key="2">
    <source>
        <dbReference type="Proteomes" id="UP001424741"/>
    </source>
</evidence>
<proteinExistence type="predicted"/>
<organism evidence="1 2">
    <name type="scientific">Rubritalea halochordaticola</name>
    <dbReference type="NCBI Taxonomy" id="714537"/>
    <lineage>
        <taxon>Bacteria</taxon>
        <taxon>Pseudomonadati</taxon>
        <taxon>Verrucomicrobiota</taxon>
        <taxon>Verrucomicrobiia</taxon>
        <taxon>Verrucomicrobiales</taxon>
        <taxon>Rubritaleaceae</taxon>
        <taxon>Rubritalea</taxon>
    </lineage>
</organism>
<keyword evidence="2" id="KW-1185">Reference proteome</keyword>
<accession>A0ABP9UWP0</accession>
<dbReference type="RefSeq" id="WP_346187117.1">
    <property type="nucleotide sequence ID" value="NZ_BAABRL010000001.1"/>
</dbReference>
<protein>
    <submittedName>
        <fullName evidence="1">Uncharacterized protein</fullName>
    </submittedName>
</protein>
<name>A0ABP9UWP0_9BACT</name>
<comment type="caution">
    <text evidence="1">The sequence shown here is derived from an EMBL/GenBank/DDBJ whole genome shotgun (WGS) entry which is preliminary data.</text>
</comment>
<evidence type="ECO:0000313" key="1">
    <source>
        <dbReference type="EMBL" id="GAA5494079.1"/>
    </source>
</evidence>
<dbReference type="Proteomes" id="UP001424741">
    <property type="component" value="Unassembled WGS sequence"/>
</dbReference>
<sequence>MKDERIRYLSSLALRFLGGNADDESQWQGAFEKALRFEQIALEAAAKPESPSAKRQGPDYVPIAKLVKDERVGGVTDEKSLIGNRIARRIPRKHEIKKLRKHLEALQRPLYDLSLKDLVKAMEEVKLHEHKQPAAVLCLFGWLDNLDVILAGKNPTLEWGATDDAEDWTLEKAIIQPTQPPTFEDLDYYISSAMDEYHHKHCPH</sequence>
<dbReference type="EMBL" id="BAABRL010000001">
    <property type="protein sequence ID" value="GAA5494079.1"/>
    <property type="molecule type" value="Genomic_DNA"/>
</dbReference>